<keyword evidence="12 18" id="KW-0486">Methionine biosynthesis</keyword>
<evidence type="ECO:0000259" key="20">
    <source>
        <dbReference type="PROSITE" id="PS51671"/>
    </source>
</evidence>
<dbReference type="Pfam" id="PF01842">
    <property type="entry name" value="ACT"/>
    <property type="match status" value="1"/>
</dbReference>
<evidence type="ECO:0000256" key="16">
    <source>
        <dbReference type="PIRSR" id="PIRSR000098-1"/>
    </source>
</evidence>
<comment type="function">
    <text evidence="13">Catalyzes the conversion of L-aspartate-beta-semialdehyde (L-Asa) to L-homoserine (L-Hse), the third step in the biosynthesis of threonine and methionine from aspartate.</text>
</comment>
<evidence type="ECO:0000256" key="8">
    <source>
        <dbReference type="ARBA" id="ARBA00022697"/>
    </source>
</evidence>
<dbReference type="UniPathway" id="UPA00051">
    <property type="reaction ID" value="UER00465"/>
</dbReference>
<organism evidence="21 22">
    <name type="scientific">Ferrimicrobium acidiphilum DSM 19497</name>
    <dbReference type="NCBI Taxonomy" id="1121877"/>
    <lineage>
        <taxon>Bacteria</taxon>
        <taxon>Bacillati</taxon>
        <taxon>Actinomycetota</taxon>
        <taxon>Acidimicrobiia</taxon>
        <taxon>Acidimicrobiales</taxon>
        <taxon>Acidimicrobiaceae</taxon>
        <taxon>Ferrimicrobium</taxon>
    </lineage>
</organism>
<evidence type="ECO:0000256" key="10">
    <source>
        <dbReference type="ARBA" id="ARBA00023002"/>
    </source>
</evidence>
<dbReference type="GeneID" id="78371994"/>
<comment type="catalytic activity">
    <reaction evidence="15">
        <text>L-homoserine + NAD(+) = L-aspartate 4-semialdehyde + NADH + H(+)</text>
        <dbReference type="Rhea" id="RHEA:15757"/>
        <dbReference type="ChEBI" id="CHEBI:15378"/>
        <dbReference type="ChEBI" id="CHEBI:57476"/>
        <dbReference type="ChEBI" id="CHEBI:57540"/>
        <dbReference type="ChEBI" id="CHEBI:57945"/>
        <dbReference type="ChEBI" id="CHEBI:537519"/>
        <dbReference type="EC" id="1.1.1.3"/>
    </reaction>
    <physiologicalReaction direction="right-to-left" evidence="15">
        <dbReference type="Rhea" id="RHEA:15759"/>
    </physiologicalReaction>
</comment>
<comment type="caution">
    <text evidence="21">The sequence shown here is derived from an EMBL/GenBank/DDBJ whole genome shotgun (WGS) entry which is preliminary data.</text>
</comment>
<evidence type="ECO:0000256" key="4">
    <source>
        <dbReference type="ARBA" id="ARBA00006753"/>
    </source>
</evidence>
<dbReference type="InterPro" id="IPR001342">
    <property type="entry name" value="HDH_cat"/>
</dbReference>
<comment type="similarity">
    <text evidence="4 19">Belongs to the homoserine dehydrogenase family.</text>
</comment>
<keyword evidence="22" id="KW-1185">Reference proteome</keyword>
<evidence type="ECO:0000313" key="22">
    <source>
        <dbReference type="Proteomes" id="UP000032336"/>
    </source>
</evidence>
<feature type="binding site" evidence="17">
    <location>
        <position position="102"/>
    </location>
    <ligand>
        <name>NADPH</name>
        <dbReference type="ChEBI" id="CHEBI:57783"/>
    </ligand>
</feature>
<keyword evidence="8 18" id="KW-0791">Threonine biosynthesis</keyword>
<dbReference type="UniPathway" id="UPA00050">
    <property type="reaction ID" value="UER00063"/>
</dbReference>
<dbReference type="RefSeq" id="WP_035388624.1">
    <property type="nucleotide sequence ID" value="NZ_JQKF01000003.1"/>
</dbReference>
<comment type="cofactor">
    <cofactor evidence="1">
        <name>a metal cation</name>
        <dbReference type="ChEBI" id="CHEBI:25213"/>
    </cofactor>
</comment>
<dbReference type="Gene3D" id="3.40.50.720">
    <property type="entry name" value="NAD(P)-binding Rossmann-like Domain"/>
    <property type="match status" value="1"/>
</dbReference>
<dbReference type="InterPro" id="IPR045865">
    <property type="entry name" value="ACT-like_dom_sf"/>
</dbReference>
<dbReference type="Pfam" id="PF00742">
    <property type="entry name" value="Homoserine_dh"/>
    <property type="match status" value="1"/>
</dbReference>
<dbReference type="PATRIC" id="fig|1121877.4.peg.740"/>
<dbReference type="Pfam" id="PF03447">
    <property type="entry name" value="NAD_binding_3"/>
    <property type="match status" value="1"/>
</dbReference>
<sequence length="426" mass="45102">MKIGLLGCGTVGGALVALLDQEGDRLARLLGEPLEIGRILVRDPEKERVAPISKDLLTTQLSDVIDDGEIGLVVELLGPGDFALGAIRAALGAKKSVVTANKEILSTHFLELELAAEAASRDIFFEAAVAGGIPLIRALRVSLFGERLSRIVGIVNGTTNYILTKMQEEHISLDTALAEAQQLGYAEADPSGDLSGRDAASKLAIIASIAFGSHVDVEDVNVDGIWGITPSDFDFAERSGGVIKLLAQAERDIDDPDAPIRVEVFPAIVMSTHPLASVRGSFNAVFVEGSAVGQLMFSGPGAGGLPTASAVLADIIDAIKNLRTSTRASMSMVTDTRFVEDSSIDAVFALSVDVADAPGVLSQVSEVFGHHLVSIARMEQDELDGELAHLVFLTHRTRLSAIKATMAELADLDVIERSHKLLRVLE</sequence>
<dbReference type="PIRSF" id="PIRSF000098">
    <property type="entry name" value="Homoser_dehydrog"/>
    <property type="match status" value="1"/>
</dbReference>
<dbReference type="InterPro" id="IPR036291">
    <property type="entry name" value="NAD(P)-bd_dom_sf"/>
</dbReference>
<protein>
    <recommendedName>
        <fullName evidence="6 18">Homoserine dehydrogenase</fullName>
        <ecNumber evidence="5 18">1.1.1.3</ecNumber>
    </recommendedName>
</protein>
<feature type="active site" description="Proton donor" evidence="16">
    <location>
        <position position="202"/>
    </location>
</feature>
<dbReference type="PANTHER" id="PTHR43331">
    <property type="entry name" value="HOMOSERINE DEHYDROGENASE"/>
    <property type="match status" value="1"/>
</dbReference>
<feature type="domain" description="ACT" evidence="20">
    <location>
        <begin position="349"/>
        <end position="424"/>
    </location>
</feature>
<gene>
    <name evidence="21" type="primary">hom</name>
    <name evidence="21" type="ORF">FEAC_06940</name>
</gene>
<evidence type="ECO:0000256" key="11">
    <source>
        <dbReference type="ARBA" id="ARBA00023053"/>
    </source>
</evidence>
<dbReference type="GO" id="GO:0050661">
    <property type="term" value="F:NADP binding"/>
    <property type="evidence" value="ECO:0007669"/>
    <property type="project" value="InterPro"/>
</dbReference>
<evidence type="ECO:0000256" key="2">
    <source>
        <dbReference type="ARBA" id="ARBA00005056"/>
    </source>
</evidence>
<dbReference type="Gene3D" id="3.30.360.10">
    <property type="entry name" value="Dihydrodipicolinate Reductase, domain 2"/>
    <property type="match status" value="1"/>
</dbReference>
<accession>A0A0D8FWB7</accession>
<evidence type="ECO:0000256" key="12">
    <source>
        <dbReference type="ARBA" id="ARBA00023167"/>
    </source>
</evidence>
<dbReference type="InterPro" id="IPR005106">
    <property type="entry name" value="Asp/hSer_DH_NAD-bd"/>
</dbReference>
<evidence type="ECO:0000256" key="3">
    <source>
        <dbReference type="ARBA" id="ARBA00005062"/>
    </source>
</evidence>
<dbReference type="GO" id="GO:0004412">
    <property type="term" value="F:homoserine dehydrogenase activity"/>
    <property type="evidence" value="ECO:0007669"/>
    <property type="project" value="UniProtKB-EC"/>
</dbReference>
<dbReference type="InterPro" id="IPR016204">
    <property type="entry name" value="HDH"/>
</dbReference>
<evidence type="ECO:0000256" key="7">
    <source>
        <dbReference type="ARBA" id="ARBA00022605"/>
    </source>
</evidence>
<dbReference type="GO" id="GO:0009086">
    <property type="term" value="P:methionine biosynthetic process"/>
    <property type="evidence" value="ECO:0007669"/>
    <property type="project" value="UniProtKB-KW"/>
</dbReference>
<dbReference type="InterPro" id="IPR002912">
    <property type="entry name" value="ACT_dom"/>
</dbReference>
<name>A0A0D8FWB7_9ACTN</name>
<keyword evidence="7 18" id="KW-0028">Amino-acid biosynthesis</keyword>
<feature type="binding site" evidence="17">
    <location>
        <begin position="6"/>
        <end position="13"/>
    </location>
    <ligand>
        <name>NADP(+)</name>
        <dbReference type="ChEBI" id="CHEBI:58349"/>
    </ligand>
</feature>
<evidence type="ECO:0000256" key="6">
    <source>
        <dbReference type="ARBA" id="ARBA00013376"/>
    </source>
</evidence>
<evidence type="ECO:0000256" key="1">
    <source>
        <dbReference type="ARBA" id="ARBA00001920"/>
    </source>
</evidence>
<comment type="catalytic activity">
    <reaction evidence="14">
        <text>L-homoserine + NADP(+) = L-aspartate 4-semialdehyde + NADPH + H(+)</text>
        <dbReference type="Rhea" id="RHEA:15761"/>
        <dbReference type="ChEBI" id="CHEBI:15378"/>
        <dbReference type="ChEBI" id="CHEBI:57476"/>
        <dbReference type="ChEBI" id="CHEBI:57783"/>
        <dbReference type="ChEBI" id="CHEBI:58349"/>
        <dbReference type="ChEBI" id="CHEBI:537519"/>
        <dbReference type="EC" id="1.1.1.3"/>
    </reaction>
    <physiologicalReaction direction="right-to-left" evidence="14">
        <dbReference type="Rhea" id="RHEA:15763"/>
    </physiologicalReaction>
</comment>
<comment type="pathway">
    <text evidence="2 18">Amino-acid biosynthesis; L-threonine biosynthesis; L-threonine from L-aspartate: step 3/5.</text>
</comment>
<dbReference type="PROSITE" id="PS01042">
    <property type="entry name" value="HOMOSER_DHGENASE"/>
    <property type="match status" value="1"/>
</dbReference>
<dbReference type="PROSITE" id="PS51671">
    <property type="entry name" value="ACT"/>
    <property type="match status" value="1"/>
</dbReference>
<evidence type="ECO:0000256" key="14">
    <source>
        <dbReference type="ARBA" id="ARBA00048841"/>
    </source>
</evidence>
<comment type="pathway">
    <text evidence="3 18">Amino-acid biosynthesis; L-methionine biosynthesis via de novo pathway; L-homoserine from L-aspartate: step 3/3.</text>
</comment>
<evidence type="ECO:0000256" key="9">
    <source>
        <dbReference type="ARBA" id="ARBA00022857"/>
    </source>
</evidence>
<dbReference type="CDD" id="cd04881">
    <property type="entry name" value="ACT_HSDH-Hom"/>
    <property type="match status" value="1"/>
</dbReference>
<evidence type="ECO:0000256" key="17">
    <source>
        <dbReference type="PIRSR" id="PIRSR000098-2"/>
    </source>
</evidence>
<feature type="binding site" evidence="17">
    <location>
        <position position="187"/>
    </location>
    <ligand>
        <name>L-homoserine</name>
        <dbReference type="ChEBI" id="CHEBI:57476"/>
    </ligand>
</feature>
<dbReference type="EMBL" id="JXUW01000004">
    <property type="protein sequence ID" value="KJE77585.1"/>
    <property type="molecule type" value="Genomic_DNA"/>
</dbReference>
<dbReference type="eggNOG" id="COG0460">
    <property type="taxonomic scope" value="Bacteria"/>
</dbReference>
<dbReference type="FunFam" id="3.30.360.10:FF:000005">
    <property type="entry name" value="Homoserine dehydrogenase"/>
    <property type="match status" value="1"/>
</dbReference>
<keyword evidence="11" id="KW-0915">Sodium</keyword>
<dbReference type="Proteomes" id="UP000032336">
    <property type="component" value="Unassembled WGS sequence"/>
</dbReference>
<evidence type="ECO:0000256" key="5">
    <source>
        <dbReference type="ARBA" id="ARBA00013213"/>
    </source>
</evidence>
<dbReference type="SUPFAM" id="SSF51735">
    <property type="entry name" value="NAD(P)-binding Rossmann-fold domains"/>
    <property type="match status" value="1"/>
</dbReference>
<proteinExistence type="inferred from homology"/>
<evidence type="ECO:0000313" key="21">
    <source>
        <dbReference type="EMBL" id="KJE77585.1"/>
    </source>
</evidence>
<dbReference type="Gene3D" id="3.30.70.260">
    <property type="match status" value="1"/>
</dbReference>
<evidence type="ECO:0000256" key="19">
    <source>
        <dbReference type="RuleBase" id="RU004171"/>
    </source>
</evidence>
<reference evidence="21 22" key="1">
    <citation type="submission" date="2015-01" db="EMBL/GenBank/DDBJ databases">
        <title>Draft genome of the acidophilic iron oxidizer Ferrimicrobium acidiphilum strain T23.</title>
        <authorList>
            <person name="Poehlein A."/>
            <person name="Eisen S."/>
            <person name="Schloemann M."/>
            <person name="Johnson B.D."/>
            <person name="Daniel R."/>
            <person name="Muehling M."/>
        </authorList>
    </citation>
    <scope>NUCLEOTIDE SEQUENCE [LARGE SCALE GENOMIC DNA]</scope>
    <source>
        <strain evidence="21 22">T23</strain>
    </source>
</reference>
<dbReference type="PANTHER" id="PTHR43331:SF1">
    <property type="entry name" value="HOMOSERINE DEHYDROGENASE"/>
    <property type="match status" value="1"/>
</dbReference>
<keyword evidence="9 17" id="KW-0521">NADP</keyword>
<keyword evidence="10 18" id="KW-0560">Oxidoreductase</keyword>
<dbReference type="InterPro" id="IPR019811">
    <property type="entry name" value="HDH_CS"/>
</dbReference>
<dbReference type="EC" id="1.1.1.3" evidence="5 18"/>
<dbReference type="NCBIfam" id="NF004976">
    <property type="entry name" value="PRK06349.1"/>
    <property type="match status" value="1"/>
</dbReference>
<dbReference type="GO" id="GO:0009088">
    <property type="term" value="P:threonine biosynthetic process"/>
    <property type="evidence" value="ECO:0007669"/>
    <property type="project" value="UniProtKB-UniPathway"/>
</dbReference>
<dbReference type="AlphaFoldDB" id="A0A0D8FWB7"/>
<dbReference type="SUPFAM" id="SSF55347">
    <property type="entry name" value="Glyceraldehyde-3-phosphate dehydrogenase-like, C-terminal domain"/>
    <property type="match status" value="1"/>
</dbReference>
<dbReference type="STRING" id="1121877.FEAC_06940"/>
<evidence type="ECO:0000256" key="15">
    <source>
        <dbReference type="ARBA" id="ARBA00049031"/>
    </source>
</evidence>
<evidence type="ECO:0000256" key="13">
    <source>
        <dbReference type="ARBA" id="ARBA00044930"/>
    </source>
</evidence>
<evidence type="ECO:0000256" key="18">
    <source>
        <dbReference type="RuleBase" id="RU000579"/>
    </source>
</evidence>
<dbReference type="SUPFAM" id="SSF55021">
    <property type="entry name" value="ACT-like"/>
    <property type="match status" value="1"/>
</dbReference>